<dbReference type="AlphaFoldDB" id="A0A118T825"/>
<proteinExistence type="predicted"/>
<dbReference type="EMBL" id="LPHB01000029">
    <property type="protein sequence ID" value="KWA65373.1"/>
    <property type="molecule type" value="Genomic_DNA"/>
</dbReference>
<sequence length="90" mass="9932">MTIPSVTAESVLGLFRLIAGREERRTSGESARMAALLALAEQLARNHQAMTEDSWDAAVRVGGLLLRAEMINNDADTVALELLSRLRRRK</sequence>
<evidence type="ECO:0000313" key="2">
    <source>
        <dbReference type="Proteomes" id="UP000068603"/>
    </source>
</evidence>
<dbReference type="RefSeq" id="WP_059889930.1">
    <property type="nucleotide sequence ID" value="NZ_LOZZ01000060.1"/>
</dbReference>
<reference evidence="1 2" key="1">
    <citation type="submission" date="2015-11" db="EMBL/GenBank/DDBJ databases">
        <title>Expanding the genomic diversity of Burkholderia species for the development of highly accurate diagnostics.</title>
        <authorList>
            <person name="Sahl J."/>
            <person name="Keim P."/>
            <person name="Wagner D."/>
        </authorList>
    </citation>
    <scope>NUCLEOTIDE SEQUENCE [LARGE SCALE GENOMIC DNA]</scope>
    <source>
        <strain evidence="1 2">MSMB1960WGS</strain>
    </source>
</reference>
<comment type="caution">
    <text evidence="1">The sequence shown here is derived from an EMBL/GenBank/DDBJ whole genome shotgun (WGS) entry which is preliminary data.</text>
</comment>
<accession>A0A118T825</accession>
<evidence type="ECO:0000313" key="1">
    <source>
        <dbReference type="EMBL" id="KWA65373.1"/>
    </source>
</evidence>
<organism evidence="1">
    <name type="scientific">Burkholderia stagnalis</name>
    <dbReference type="NCBI Taxonomy" id="1503054"/>
    <lineage>
        <taxon>Bacteria</taxon>
        <taxon>Pseudomonadati</taxon>
        <taxon>Pseudomonadota</taxon>
        <taxon>Betaproteobacteria</taxon>
        <taxon>Burkholderiales</taxon>
        <taxon>Burkholderiaceae</taxon>
        <taxon>Burkholderia</taxon>
        <taxon>Burkholderia cepacia complex</taxon>
    </lineage>
</organism>
<gene>
    <name evidence="1" type="ORF">WT44_08600</name>
</gene>
<name>A0A118T825_9BURK</name>
<dbReference type="Proteomes" id="UP000068603">
    <property type="component" value="Unassembled WGS sequence"/>
</dbReference>
<protein>
    <submittedName>
        <fullName evidence="1">Uncharacterized protein</fullName>
    </submittedName>
</protein>
<dbReference type="STRING" id="1503054.WT74_20730"/>